<dbReference type="GO" id="GO:0016491">
    <property type="term" value="F:oxidoreductase activity"/>
    <property type="evidence" value="ECO:0007669"/>
    <property type="project" value="TreeGrafter"/>
</dbReference>
<reference evidence="1" key="1">
    <citation type="submission" date="2021-01" db="UniProtKB">
        <authorList>
            <consortium name="EnsemblMetazoa"/>
        </authorList>
    </citation>
    <scope>IDENTIFICATION</scope>
</reference>
<dbReference type="Pfam" id="PF13561">
    <property type="entry name" value="adh_short_C2"/>
    <property type="match status" value="1"/>
</dbReference>
<organism evidence="1 2">
    <name type="scientific">Clytia hemisphaerica</name>
    <dbReference type="NCBI Taxonomy" id="252671"/>
    <lineage>
        <taxon>Eukaryota</taxon>
        <taxon>Metazoa</taxon>
        <taxon>Cnidaria</taxon>
        <taxon>Hydrozoa</taxon>
        <taxon>Hydroidolina</taxon>
        <taxon>Leptothecata</taxon>
        <taxon>Obeliida</taxon>
        <taxon>Clytiidae</taxon>
        <taxon>Clytia</taxon>
    </lineage>
</organism>
<name>A0A7M5V550_9CNID</name>
<dbReference type="InterPro" id="IPR002347">
    <property type="entry name" value="SDR_fam"/>
</dbReference>
<dbReference type="SUPFAM" id="SSF51735">
    <property type="entry name" value="NAD(P)-binding Rossmann-fold domains"/>
    <property type="match status" value="1"/>
</dbReference>
<keyword evidence="2" id="KW-1185">Reference proteome</keyword>
<dbReference type="PRINTS" id="PR00081">
    <property type="entry name" value="GDHRDH"/>
</dbReference>
<dbReference type="OrthoDB" id="5296at2759"/>
<dbReference type="InterPro" id="IPR036291">
    <property type="entry name" value="NAD(P)-bd_dom_sf"/>
</dbReference>
<dbReference type="PANTHER" id="PTHR43544:SF12">
    <property type="entry name" value="NAD(P)-BINDING ROSSMANN-FOLD SUPERFAMILY PROTEIN"/>
    <property type="match status" value="1"/>
</dbReference>
<protein>
    <submittedName>
        <fullName evidence="1">Uncharacterized protein</fullName>
    </submittedName>
</protein>
<dbReference type="Gene3D" id="3.40.50.720">
    <property type="entry name" value="NAD(P)-binding Rossmann-like Domain"/>
    <property type="match status" value="1"/>
</dbReference>
<dbReference type="GeneID" id="136823217"/>
<dbReference type="GO" id="GO:0005737">
    <property type="term" value="C:cytoplasm"/>
    <property type="evidence" value="ECO:0007669"/>
    <property type="project" value="TreeGrafter"/>
</dbReference>
<dbReference type="RefSeq" id="XP_066935491.1">
    <property type="nucleotide sequence ID" value="XM_067079390.1"/>
</dbReference>
<dbReference type="EnsemblMetazoa" id="CLYHEMT009961.1">
    <property type="protein sequence ID" value="CLYHEMP009961.1"/>
    <property type="gene ID" value="CLYHEMG009961"/>
</dbReference>
<evidence type="ECO:0000313" key="2">
    <source>
        <dbReference type="Proteomes" id="UP000594262"/>
    </source>
</evidence>
<proteinExistence type="predicted"/>
<evidence type="ECO:0000313" key="1">
    <source>
        <dbReference type="EnsemblMetazoa" id="CLYHEMP009961.1"/>
    </source>
</evidence>
<dbReference type="CDD" id="cd05325">
    <property type="entry name" value="carb_red_sniffer_like_SDR_c"/>
    <property type="match status" value="1"/>
</dbReference>
<dbReference type="PANTHER" id="PTHR43544">
    <property type="entry name" value="SHORT-CHAIN DEHYDROGENASE/REDUCTASE"/>
    <property type="match status" value="1"/>
</dbReference>
<dbReference type="InterPro" id="IPR051468">
    <property type="entry name" value="Fungal_SecMetab_SDRs"/>
</dbReference>
<dbReference type="Proteomes" id="UP000594262">
    <property type="component" value="Unplaced"/>
</dbReference>
<dbReference type="AlphaFoldDB" id="A0A7M5V550"/>
<sequence length="266" mass="29109">MSNIFVQGASRGLGFTFVQSFLKNPQNMVFASARTLDKAGGSGISLVDLKKSYPDNLQLIEMDVTKEENVASAAAEVKEKAGRLELLINCSAILHPTGRGETKLADIKPEYLHEIFAVNTISPLIMAKHFAKILQKGNGSIGSDEFQNSKELNHAAVIANLSARIGSIDGNKLGGWYSYRMSKTALNMGNKTLAIELARGKNRVATINLHPGTVNTDLTRPYHRGIPKDKLFTPEYSVEMLLKVIQSASMKNTGSFFAYDGTEIEW</sequence>
<accession>A0A7M5V550</accession>